<feature type="transmembrane region" description="Helical" evidence="6">
    <location>
        <begin position="1316"/>
        <end position="1339"/>
    </location>
</feature>
<keyword evidence="3" id="KW-0732">Signal</keyword>
<evidence type="ECO:0000256" key="6">
    <source>
        <dbReference type="SAM" id="Phobius"/>
    </source>
</evidence>
<organism evidence="8 9">
    <name type="scientific">Paenarthrobacter ilicis</name>
    <dbReference type="NCBI Taxonomy" id="43665"/>
    <lineage>
        <taxon>Bacteria</taxon>
        <taxon>Bacillati</taxon>
        <taxon>Actinomycetota</taxon>
        <taxon>Actinomycetes</taxon>
        <taxon>Micrococcales</taxon>
        <taxon>Micrococcaceae</taxon>
        <taxon>Paenarthrobacter</taxon>
    </lineage>
</organism>
<dbReference type="InterPro" id="IPR051172">
    <property type="entry name" value="Chlamydia_OmcB"/>
</dbReference>
<dbReference type="PROSITE" id="PS50847">
    <property type="entry name" value="GRAM_POS_ANCHORING"/>
    <property type="match status" value="1"/>
</dbReference>
<name>A0ABX0TP71_9MICC</name>
<proteinExistence type="predicted"/>
<keyword evidence="9" id="KW-1185">Reference proteome</keyword>
<feature type="region of interest" description="Disordered" evidence="5">
    <location>
        <begin position="1262"/>
        <end position="1315"/>
    </location>
</feature>
<keyword evidence="6" id="KW-1133">Transmembrane helix</keyword>
<evidence type="ECO:0000313" key="8">
    <source>
        <dbReference type="EMBL" id="NIJ02931.1"/>
    </source>
</evidence>
<dbReference type="InterPro" id="IPR013783">
    <property type="entry name" value="Ig-like_fold"/>
</dbReference>
<dbReference type="Pfam" id="PF24346">
    <property type="entry name" value="DUF7507"/>
    <property type="match status" value="3"/>
</dbReference>
<dbReference type="InterPro" id="IPR055354">
    <property type="entry name" value="DUF7507"/>
</dbReference>
<feature type="compositionally biased region" description="Low complexity" evidence="5">
    <location>
        <begin position="1277"/>
        <end position="1299"/>
    </location>
</feature>
<evidence type="ECO:0000256" key="3">
    <source>
        <dbReference type="ARBA" id="ARBA00022729"/>
    </source>
</evidence>
<evidence type="ECO:0000256" key="1">
    <source>
        <dbReference type="ARBA" id="ARBA00022512"/>
    </source>
</evidence>
<feature type="domain" description="Gram-positive cocci surface proteins LPxTG" evidence="7">
    <location>
        <begin position="1311"/>
        <end position="1346"/>
    </location>
</feature>
<keyword evidence="4" id="KW-0572">Peptidoglycan-anchor</keyword>
<evidence type="ECO:0000256" key="5">
    <source>
        <dbReference type="SAM" id="MobiDB-lite"/>
    </source>
</evidence>
<comment type="caution">
    <text evidence="8">The sequence shown here is derived from an EMBL/GenBank/DDBJ whole genome shotgun (WGS) entry which is preliminary data.</text>
</comment>
<dbReference type="NCBIfam" id="TIGR01167">
    <property type="entry name" value="LPXTG_anchor"/>
    <property type="match status" value="1"/>
</dbReference>
<keyword evidence="6" id="KW-0812">Transmembrane</keyword>
<keyword evidence="2" id="KW-0964">Secreted</keyword>
<accession>A0ABX0TP71</accession>
<dbReference type="RefSeq" id="WP_167268659.1">
    <property type="nucleotide sequence ID" value="NZ_BAAAVO010000005.1"/>
</dbReference>
<dbReference type="PANTHER" id="PTHR34819">
    <property type="entry name" value="LARGE CYSTEINE-RICH PERIPLASMIC PROTEIN OMCB"/>
    <property type="match status" value="1"/>
</dbReference>
<keyword evidence="1" id="KW-0134">Cell wall</keyword>
<feature type="region of interest" description="Disordered" evidence="5">
    <location>
        <begin position="173"/>
        <end position="192"/>
    </location>
</feature>
<gene>
    <name evidence="8" type="ORF">FHR86_003279</name>
</gene>
<dbReference type="Gene3D" id="2.60.40.10">
    <property type="entry name" value="Immunoglobulins"/>
    <property type="match status" value="1"/>
</dbReference>
<evidence type="ECO:0000256" key="2">
    <source>
        <dbReference type="ARBA" id="ARBA00022525"/>
    </source>
</evidence>
<evidence type="ECO:0000259" key="7">
    <source>
        <dbReference type="PROSITE" id="PS50847"/>
    </source>
</evidence>
<reference evidence="8 9" key="1">
    <citation type="submission" date="2020-03" db="EMBL/GenBank/DDBJ databases">
        <title>Genomic Encyclopedia of Type Strains, Phase III (KMG-III): the genomes of soil and plant-associated and newly described type strains.</title>
        <authorList>
            <person name="Whitman W."/>
        </authorList>
    </citation>
    <scope>NUCLEOTIDE SEQUENCE [LARGE SCALE GENOMIC DNA]</scope>
    <source>
        <strain evidence="8 9">CECT 4207</strain>
    </source>
</reference>
<dbReference type="Pfam" id="PF00746">
    <property type="entry name" value="Gram_pos_anchor"/>
    <property type="match status" value="1"/>
</dbReference>
<evidence type="ECO:0000256" key="4">
    <source>
        <dbReference type="ARBA" id="ARBA00023088"/>
    </source>
</evidence>
<keyword evidence="6" id="KW-0472">Membrane</keyword>
<evidence type="ECO:0000313" key="9">
    <source>
        <dbReference type="Proteomes" id="UP000802392"/>
    </source>
</evidence>
<dbReference type="Proteomes" id="UP000802392">
    <property type="component" value="Unassembled WGS sequence"/>
</dbReference>
<protein>
    <submittedName>
        <fullName evidence="8">LPXTG-motif cell wall-anchored protein</fullName>
    </submittedName>
</protein>
<dbReference type="InterPro" id="IPR019931">
    <property type="entry name" value="LPXTG_anchor"/>
</dbReference>
<dbReference type="PANTHER" id="PTHR34819:SF5">
    <property type="entry name" value="CONSERVED REPEAT DOMAIN PROTEIN"/>
    <property type="match status" value="1"/>
</dbReference>
<sequence length="1346" mass="139232">MSAAQSWGRPGRLEKWRDLRRGARGRPRIPPSPWSPVSRMVATAAALAVAAGTLTLGVTPAMAAAGDFTVTLSAPQTVPLGQNYNYTATLDFEGVDSSNPATGVAMTTTLPEGTIFAGLPQGDSSPVLSHTYDPATRVLTITLKDTTKELVSVVYTVAQVDNERKYESMPLSTVITGDGGPSGKASSQPVTTTVTGTNNYSAKKSATTVTGSSNRDVTYWFNVCSQDRFTDFSSYKQKLSDVLPAEARFVAASSGVGTWDTSAWPAATWTNEERYDPDGYCLDRAGTGIWLTVRYPDSVAGWEDGQQPPLNTVTLETTDAHGVVRAGAPATAQGPVFNPGGGVTAALEKWSAGQSSAGMIARSTYVNGSYLGPLNSPSADDLVITDSGAAGAGGEEWYHHNDVTGLTANFSPVLSVANLQYTLEYQSDYSSDWKSFVPQNPTTNTNLSLTVQNAGSTGWEAFNGNNTLTLPVGSVLTGWRIKVAPGDETVPVGSEVRMTMGSVPVFRDVTDGVVPAGEPAGTSPGPVNNTATLQAGSLEREASNIFSPQDSVYLTTKVAAPDVLSVGDNGVARAGIVNQNPSETYTNAKMSVVLPCGIQYDPSKPIAPVTDLNVGVEPIPTLGKGLKIDSTQRVLDPIGCELQVITFAFDQISPMRDPGEASDRWVENNGWQYDIPVTALAKSYDPAQTAVQVESYAYTGDPRFLSVADGGTHQETVQMTGYGPFFSDDVYDFDAARASIAKDTARVTINTAGGLLLDKLSGATAEGPWSLDTTVDKAAFWQVYVSNVLPNPVTGTTFFDRLPAVGTGDDFDVVLAGPVTGVPAGATVEYSKDAQDAASGTWTSVPDNATAFRVVVDTLTSGEEFTLTVPTEVLGEPGFAAKASNIVTAEGSYNGASVQFATNQATVNVVGHPSLGIVKKTNGSAYTAAPGAIVAEDSEVTWTYEVTNTGDIPLAEVNVADAFTAGDGSKGTLAPTSADTGVLDPGATRVFTAHGKAVPGQYHNTATATAAALDGEGERLEQQPKPVSAESWYFAGTSGLSVVKTTNGHEVPAAPGPQLVPGSQVTWGYTVTNTGTLALKDVLVVDKDMDGNTVFSDVVASLAPGASVELTAHGKAVEGQYRNTVTASSKNPLGGSELTSSDDSFYFGAVPGMSVSKLVSLSPDGPWSESVTVDSGGTVHWQLSVTNTGNTVLTDVRFDDPALGNIDPVASLAPGETANRVVTQDNTTESYVNVVKVQAHAPGGETPSGSDSAEVKVRPVVVPPAETEQPPVSGGEVPPTAGASAPPAAGGEVPPSEAPSAGVPAAGSDDLPDTGAAGLVASLLGALALMAVGGVALVASRRRKVA</sequence>
<dbReference type="EMBL" id="JAAOZD010000007">
    <property type="protein sequence ID" value="NIJ02931.1"/>
    <property type="molecule type" value="Genomic_DNA"/>
</dbReference>